<reference evidence="3 4" key="1">
    <citation type="submission" date="2021-03" db="EMBL/GenBank/DDBJ databases">
        <title>Genomic Encyclopedia of Type Strains, Phase III (KMG-III): the genomes of soil and plant-associated and newly described type strains.</title>
        <authorList>
            <person name="Whitman W."/>
        </authorList>
    </citation>
    <scope>NUCLEOTIDE SEQUENCE [LARGE SCALE GENOMIC DNA]</scope>
    <source>
        <strain evidence="3 4">IMMIB AFH-6</strain>
    </source>
</reference>
<accession>A0ABS4STA0</accession>
<comment type="caution">
    <text evidence="3">The sequence shown here is derived from an EMBL/GenBank/DDBJ whole genome shotgun (WGS) entry which is preliminary data.</text>
</comment>
<name>A0ABS4STA0_9PROT</name>
<keyword evidence="4" id="KW-1185">Reference proteome</keyword>
<feature type="region of interest" description="Disordered" evidence="1">
    <location>
        <begin position="351"/>
        <end position="370"/>
    </location>
</feature>
<gene>
    <name evidence="3" type="ORF">J2851_005615</name>
</gene>
<dbReference type="InterPro" id="IPR051288">
    <property type="entry name" value="Serum_paraoxonase/arylesterase"/>
</dbReference>
<keyword evidence="2" id="KW-0732">Signal</keyword>
<dbReference type="EMBL" id="JAGINP010000024">
    <property type="protein sequence ID" value="MBP2295802.1"/>
    <property type="molecule type" value="Genomic_DNA"/>
</dbReference>
<dbReference type="PANTHER" id="PTHR11799:SF12">
    <property type="entry name" value="PARAOXONASE-RELATED"/>
    <property type="match status" value="1"/>
</dbReference>
<evidence type="ECO:0000256" key="2">
    <source>
        <dbReference type="SAM" id="SignalP"/>
    </source>
</evidence>
<dbReference type="PANTHER" id="PTHR11799">
    <property type="entry name" value="PARAOXONASE"/>
    <property type="match status" value="1"/>
</dbReference>
<feature type="signal peptide" evidence="2">
    <location>
        <begin position="1"/>
        <end position="21"/>
    </location>
</feature>
<evidence type="ECO:0000313" key="4">
    <source>
        <dbReference type="Proteomes" id="UP000781958"/>
    </source>
</evidence>
<organism evidence="3 4">
    <name type="scientific">Azospirillum rugosum</name>
    <dbReference type="NCBI Taxonomy" id="416170"/>
    <lineage>
        <taxon>Bacteria</taxon>
        <taxon>Pseudomonadati</taxon>
        <taxon>Pseudomonadota</taxon>
        <taxon>Alphaproteobacteria</taxon>
        <taxon>Rhodospirillales</taxon>
        <taxon>Azospirillaceae</taxon>
        <taxon>Azospirillum</taxon>
    </lineage>
</organism>
<dbReference type="RefSeq" id="WP_246500983.1">
    <property type="nucleotide sequence ID" value="NZ_JAGINP010000024.1"/>
</dbReference>
<dbReference type="InterPro" id="IPR011042">
    <property type="entry name" value="6-blade_b-propeller_TolB-like"/>
</dbReference>
<dbReference type="Gene3D" id="2.120.10.30">
    <property type="entry name" value="TolB, C-terminal domain"/>
    <property type="match status" value="1"/>
</dbReference>
<sequence>MIRAALSAGVLLLGWMGSALAQCRTVEITANGRPVVGIEDLAVDGAFRRVLLSAYDRRAEPDASRGGLFAVPLDALDADRAEAVELTAAFRPVGVFRPHGIDLRTEADGRRSVLAVNRRRDGTTTVERFTLDGAALRHQGTVESPLLCRANDVAFLDGERFLFTGDHGGCGRAAAALEDALDLRRGVVGLVENSAARVLAGGLGYPNGLLPDFEADRLYVAATREGAVLVYRLSALLGGGETAPMARIPVPGGPDNLSRGTGGGPLEGRALAAVHPSLPALALHRHGLPGGATAPARVVALFSTTMGPAGVETLFDDDGGLFSAATVAAAWDGRLIAGSVMSARLLTCGTATSGASRSSGWAARSAPTRP</sequence>
<evidence type="ECO:0000256" key="1">
    <source>
        <dbReference type="SAM" id="MobiDB-lite"/>
    </source>
</evidence>
<dbReference type="SUPFAM" id="SSF63829">
    <property type="entry name" value="Calcium-dependent phosphotriesterase"/>
    <property type="match status" value="1"/>
</dbReference>
<feature type="chain" id="PRO_5046503435" evidence="2">
    <location>
        <begin position="22"/>
        <end position="370"/>
    </location>
</feature>
<protein>
    <submittedName>
        <fullName evidence="3">Uncharacterized protein</fullName>
    </submittedName>
</protein>
<evidence type="ECO:0000313" key="3">
    <source>
        <dbReference type="EMBL" id="MBP2295802.1"/>
    </source>
</evidence>
<dbReference type="Proteomes" id="UP000781958">
    <property type="component" value="Unassembled WGS sequence"/>
</dbReference>
<proteinExistence type="predicted"/>